<dbReference type="OrthoDB" id="267914at2"/>
<dbReference type="PROSITE" id="PS00092">
    <property type="entry name" value="N6_MTASE"/>
    <property type="match status" value="1"/>
</dbReference>
<evidence type="ECO:0000313" key="6">
    <source>
        <dbReference type="Proteomes" id="UP000254293"/>
    </source>
</evidence>
<dbReference type="SUPFAM" id="SSF53335">
    <property type="entry name" value="S-adenosyl-L-methionine-dependent methyltransferases"/>
    <property type="match status" value="1"/>
</dbReference>
<name>A0A377R4E9_9NEIS</name>
<keyword evidence="2" id="KW-0949">S-adenosyl-L-methionine</keyword>
<evidence type="ECO:0000256" key="2">
    <source>
        <dbReference type="ARBA" id="ARBA00022691"/>
    </source>
</evidence>
<dbReference type="CDD" id="cd02440">
    <property type="entry name" value="AdoMet_MTases"/>
    <property type="match status" value="1"/>
</dbReference>
<evidence type="ECO:0000256" key="3">
    <source>
        <dbReference type="SAM" id="MobiDB-lite"/>
    </source>
</evidence>
<keyword evidence="6" id="KW-1185">Reference proteome</keyword>
<proteinExistence type="predicted"/>
<protein>
    <submittedName>
        <fullName evidence="5">Putative methyltransferase</fullName>
    </submittedName>
</protein>
<feature type="compositionally biased region" description="Basic and acidic residues" evidence="3">
    <location>
        <begin position="72"/>
        <end position="82"/>
    </location>
</feature>
<organism evidence="5 6">
    <name type="scientific">Kingella potus</name>
    <dbReference type="NCBI Taxonomy" id="265175"/>
    <lineage>
        <taxon>Bacteria</taxon>
        <taxon>Pseudomonadati</taxon>
        <taxon>Pseudomonadota</taxon>
        <taxon>Betaproteobacteria</taxon>
        <taxon>Neisseriales</taxon>
        <taxon>Neisseriaceae</taxon>
        <taxon>Kingella</taxon>
    </lineage>
</organism>
<dbReference type="PANTHER" id="PTHR18895">
    <property type="entry name" value="HEMK METHYLTRANSFERASE"/>
    <property type="match status" value="1"/>
</dbReference>
<dbReference type="Gene3D" id="3.40.50.150">
    <property type="entry name" value="Vaccinia Virus protein VP39"/>
    <property type="match status" value="1"/>
</dbReference>
<gene>
    <name evidence="5" type="ORF">NCTC13336_02278</name>
</gene>
<accession>A0A377R4E9</accession>
<dbReference type="InterPro" id="IPR029063">
    <property type="entry name" value="SAM-dependent_MTases_sf"/>
</dbReference>
<dbReference type="AlphaFoldDB" id="A0A377R4E9"/>
<dbReference type="RefSeq" id="WP_115309228.1">
    <property type="nucleotide sequence ID" value="NZ_CP091516.1"/>
</dbReference>
<dbReference type="Pfam" id="PF05175">
    <property type="entry name" value="MTS"/>
    <property type="match status" value="1"/>
</dbReference>
<reference evidence="5 6" key="1">
    <citation type="submission" date="2018-06" db="EMBL/GenBank/DDBJ databases">
        <authorList>
            <consortium name="Pathogen Informatics"/>
            <person name="Doyle S."/>
        </authorList>
    </citation>
    <scope>NUCLEOTIDE SEQUENCE [LARGE SCALE GENOMIC DNA]</scope>
    <source>
        <strain evidence="5 6">NCTC13336</strain>
    </source>
</reference>
<keyword evidence="5" id="KW-0808">Transferase</keyword>
<feature type="region of interest" description="Disordered" evidence="3">
    <location>
        <begin position="66"/>
        <end position="96"/>
    </location>
</feature>
<dbReference type="EMBL" id="UGJJ01000003">
    <property type="protein sequence ID" value="STR03356.1"/>
    <property type="molecule type" value="Genomic_DNA"/>
</dbReference>
<dbReference type="InterPro" id="IPR002052">
    <property type="entry name" value="DNA_methylase_N6_adenine_CS"/>
</dbReference>
<feature type="domain" description="Methyltransferase small" evidence="4">
    <location>
        <begin position="179"/>
        <end position="319"/>
    </location>
</feature>
<dbReference type="InterPro" id="IPR050320">
    <property type="entry name" value="N5-glutamine_MTase"/>
</dbReference>
<sequence>MYPEIPTSIGECRQWRNESTQKPPQNAIFLRETNADAVLQNARANIATVFTGDYHNAKQILSALKKRVRGNRPSEKNKKTDNKQQAPADPASAFHRHRLRQSQQSRLINMFAVEIGADFTLTLPRAPDIKPALADIYDQPADAPFLLPLNLLLGFIGAHEWHQKGTDIPALGAKVHVPFGVFSPIRGEYLELIMRSELNPDFQTAFDIGTGSGILAALLAKRGIPRITATDNNPRALICAEANIRRLGFTDSITIQAADLFPEGCADLIVCNPPWLPAKPTSTIETALYDPDHAMLRSFLGNAAAHLNPGGEIWLIMSDIAKHLGLHSSDFLPVLFQTASLHVIETLYTHPAHKKAALPSDPLAFARNREVTALYRLQAANGKAYRISCTNIRS</sequence>
<evidence type="ECO:0000256" key="1">
    <source>
        <dbReference type="ARBA" id="ARBA00022603"/>
    </source>
</evidence>
<keyword evidence="1 5" id="KW-0489">Methyltransferase</keyword>
<dbReference type="GO" id="GO:0032259">
    <property type="term" value="P:methylation"/>
    <property type="evidence" value="ECO:0007669"/>
    <property type="project" value="UniProtKB-KW"/>
</dbReference>
<evidence type="ECO:0000313" key="5">
    <source>
        <dbReference type="EMBL" id="STR03356.1"/>
    </source>
</evidence>
<dbReference type="GO" id="GO:0036009">
    <property type="term" value="F:protein-glutamine N-methyltransferase activity"/>
    <property type="evidence" value="ECO:0007669"/>
    <property type="project" value="TreeGrafter"/>
</dbReference>
<dbReference type="PANTHER" id="PTHR18895:SF74">
    <property type="entry name" value="MTRF1L RELEASE FACTOR GLUTAMINE METHYLTRANSFERASE"/>
    <property type="match status" value="1"/>
</dbReference>
<dbReference type="Proteomes" id="UP000254293">
    <property type="component" value="Unassembled WGS sequence"/>
</dbReference>
<dbReference type="GO" id="GO:0003676">
    <property type="term" value="F:nucleic acid binding"/>
    <property type="evidence" value="ECO:0007669"/>
    <property type="project" value="InterPro"/>
</dbReference>
<dbReference type="InterPro" id="IPR007848">
    <property type="entry name" value="Small_mtfrase_dom"/>
</dbReference>
<evidence type="ECO:0000259" key="4">
    <source>
        <dbReference type="Pfam" id="PF05175"/>
    </source>
</evidence>